<reference evidence="1 2" key="1">
    <citation type="submission" date="2018-01" db="EMBL/GenBank/DDBJ databases">
        <title>Deinococcus koreensis sp. nov., a radiation-resistant bacterium isolated from river water.</title>
        <authorList>
            <person name="Choi A."/>
        </authorList>
    </citation>
    <scope>NUCLEOTIDE SEQUENCE [LARGE SCALE GENOMIC DNA]</scope>
    <source>
        <strain evidence="1 2">SJW1-2</strain>
    </source>
</reference>
<dbReference type="Gene3D" id="2.60.120.620">
    <property type="entry name" value="q2cbj1_9rhob like domain"/>
    <property type="match status" value="1"/>
</dbReference>
<protein>
    <recommendedName>
        <fullName evidence="3">2OG-Fe(II) oxygenase</fullName>
    </recommendedName>
</protein>
<dbReference type="InterPro" id="IPR012668">
    <property type="entry name" value="CHP02466"/>
</dbReference>
<sequence length="230" mass="25541">MTQPAPSVKLMWPTPILERQLPDHEAVNAGLIELFARHREQHPGPDGSVYSSSDDLLERYDDESLKQLFAFVSQSVFQVAQSMNAAVWAGMPGMRLQLRVVGAWFQVQNHYGFHDIHTHGNCSWSGVYYVQIDDQARRAAHPHLGARNGLTRFYGPSLTLLGGAYQDLGNAYLQQATHDVQPQAGTLIVFPSWLNHKALPYDGALDRVIVSFNAQVHGQGGNRSAEFGFS</sequence>
<evidence type="ECO:0000313" key="2">
    <source>
        <dbReference type="Proteomes" id="UP000236379"/>
    </source>
</evidence>
<evidence type="ECO:0000313" key="1">
    <source>
        <dbReference type="EMBL" id="PNY82434.1"/>
    </source>
</evidence>
<dbReference type="EMBL" id="PPPD01000001">
    <property type="protein sequence ID" value="PNY82434.1"/>
    <property type="molecule type" value="Genomic_DNA"/>
</dbReference>
<comment type="caution">
    <text evidence="1">The sequence shown here is derived from an EMBL/GenBank/DDBJ whole genome shotgun (WGS) entry which is preliminary data.</text>
</comment>
<organism evidence="1 2">
    <name type="scientific">Deinococcus koreensis</name>
    <dbReference type="NCBI Taxonomy" id="2054903"/>
    <lineage>
        <taxon>Bacteria</taxon>
        <taxon>Thermotogati</taxon>
        <taxon>Deinococcota</taxon>
        <taxon>Deinococci</taxon>
        <taxon>Deinococcales</taxon>
        <taxon>Deinococcaceae</taxon>
        <taxon>Deinococcus</taxon>
    </lineage>
</organism>
<name>A0A2K3V0X4_9DEIO</name>
<dbReference type="OrthoDB" id="267014at2"/>
<dbReference type="Pfam" id="PF13759">
    <property type="entry name" value="2OG-FeII_Oxy_5"/>
    <property type="match status" value="1"/>
</dbReference>
<keyword evidence="2" id="KW-1185">Reference proteome</keyword>
<dbReference type="Proteomes" id="UP000236379">
    <property type="component" value="Unassembled WGS sequence"/>
</dbReference>
<proteinExistence type="predicted"/>
<dbReference type="RefSeq" id="WP_103312866.1">
    <property type="nucleotide sequence ID" value="NZ_PPPD01000001.1"/>
</dbReference>
<evidence type="ECO:0008006" key="3">
    <source>
        <dbReference type="Google" id="ProtNLM"/>
    </source>
</evidence>
<gene>
    <name evidence="1" type="ORF">CVO96_14720</name>
</gene>
<accession>A0A2K3V0X4</accession>
<dbReference type="AlphaFoldDB" id="A0A2K3V0X4"/>